<gene>
    <name evidence="5" type="ORF">OFUS_LOCUS1725</name>
</gene>
<dbReference type="AlphaFoldDB" id="A0A8S4N0Q0"/>
<dbReference type="OrthoDB" id="10052721at2759"/>
<dbReference type="Proteomes" id="UP000749559">
    <property type="component" value="Unassembled WGS sequence"/>
</dbReference>
<dbReference type="InterPro" id="IPR001356">
    <property type="entry name" value="HD"/>
</dbReference>
<evidence type="ECO:0000259" key="4">
    <source>
        <dbReference type="PROSITE" id="PS50071"/>
    </source>
</evidence>
<dbReference type="SUPFAM" id="SSF46689">
    <property type="entry name" value="Homeodomain-like"/>
    <property type="match status" value="1"/>
</dbReference>
<dbReference type="InterPro" id="IPR009057">
    <property type="entry name" value="Homeodomain-like_sf"/>
</dbReference>
<evidence type="ECO:0000313" key="5">
    <source>
        <dbReference type="EMBL" id="CAH1774221.1"/>
    </source>
</evidence>
<reference evidence="5" key="1">
    <citation type="submission" date="2022-03" db="EMBL/GenBank/DDBJ databases">
        <authorList>
            <person name="Martin C."/>
        </authorList>
    </citation>
    <scope>NUCLEOTIDE SEQUENCE</scope>
</reference>
<evidence type="ECO:0000256" key="1">
    <source>
        <dbReference type="PROSITE-ProRule" id="PRU00108"/>
    </source>
</evidence>
<dbReference type="EMBL" id="CAIIXF020000001">
    <property type="protein sequence ID" value="CAH1774221.1"/>
    <property type="molecule type" value="Genomic_DNA"/>
</dbReference>
<dbReference type="PANTHER" id="PTHR15116">
    <property type="entry name" value="DNA-BINDING PROTEIN SATB FAMILY MEMBER"/>
    <property type="match status" value="1"/>
</dbReference>
<keyword evidence="6" id="KW-1185">Reference proteome</keyword>
<dbReference type="PROSITE" id="PS50071">
    <property type="entry name" value="HOMEOBOX_2"/>
    <property type="match status" value="1"/>
</dbReference>
<dbReference type="Gene3D" id="1.10.10.60">
    <property type="entry name" value="Homeodomain-like"/>
    <property type="match status" value="1"/>
</dbReference>
<feature type="compositionally biased region" description="Basic and acidic residues" evidence="3">
    <location>
        <begin position="1"/>
        <end position="21"/>
    </location>
</feature>
<dbReference type="PANTHER" id="PTHR15116:SF16">
    <property type="entry name" value="DEFECTIVE PROVENTRICULUS, ISOFORM A"/>
    <property type="match status" value="1"/>
</dbReference>
<protein>
    <recommendedName>
        <fullName evidence="4">Homeobox domain-containing protein</fullName>
    </recommendedName>
</protein>
<name>A0A8S4N0Q0_OWEFU</name>
<accession>A0A8S4N0Q0</accession>
<keyword evidence="1" id="KW-0238">DNA-binding</keyword>
<keyword evidence="1" id="KW-0539">Nucleus</keyword>
<feature type="coiled-coil region" evidence="2">
    <location>
        <begin position="80"/>
        <end position="107"/>
    </location>
</feature>
<sequence>EYKQQAKSEEFSEGPPKDSRITFHPMYEIPQMRRWYKSDKSPSEESLKYFLNELNKGPVRQDRPKLTLAKIKIWWKNERSREKKIQNKTAQKMLAELEEETAGLDDDSDFSDMLL</sequence>
<dbReference type="GO" id="GO:0005634">
    <property type="term" value="C:nucleus"/>
    <property type="evidence" value="ECO:0007669"/>
    <property type="project" value="UniProtKB-SubCell"/>
</dbReference>
<evidence type="ECO:0000256" key="2">
    <source>
        <dbReference type="SAM" id="Coils"/>
    </source>
</evidence>
<feature type="DNA-binding region" description="Homeobox" evidence="1">
    <location>
        <begin position="30"/>
        <end position="86"/>
    </location>
</feature>
<dbReference type="GO" id="GO:0000978">
    <property type="term" value="F:RNA polymerase II cis-regulatory region sequence-specific DNA binding"/>
    <property type="evidence" value="ECO:0007669"/>
    <property type="project" value="TreeGrafter"/>
</dbReference>
<organism evidence="5 6">
    <name type="scientific">Owenia fusiformis</name>
    <name type="common">Polychaete worm</name>
    <dbReference type="NCBI Taxonomy" id="6347"/>
    <lineage>
        <taxon>Eukaryota</taxon>
        <taxon>Metazoa</taxon>
        <taxon>Spiralia</taxon>
        <taxon>Lophotrochozoa</taxon>
        <taxon>Annelida</taxon>
        <taxon>Polychaeta</taxon>
        <taxon>Sedentaria</taxon>
        <taxon>Canalipalpata</taxon>
        <taxon>Sabellida</taxon>
        <taxon>Oweniida</taxon>
        <taxon>Oweniidae</taxon>
        <taxon>Owenia</taxon>
    </lineage>
</organism>
<evidence type="ECO:0000256" key="3">
    <source>
        <dbReference type="SAM" id="MobiDB-lite"/>
    </source>
</evidence>
<comment type="subcellular location">
    <subcellularLocation>
        <location evidence="1">Nucleus</location>
    </subcellularLocation>
</comment>
<proteinExistence type="predicted"/>
<feature type="region of interest" description="Disordered" evidence="3">
    <location>
        <begin position="1"/>
        <end position="22"/>
    </location>
</feature>
<comment type="caution">
    <text evidence="5">The sequence shown here is derived from an EMBL/GenBank/DDBJ whole genome shotgun (WGS) entry which is preliminary data.</text>
</comment>
<feature type="domain" description="Homeobox" evidence="4">
    <location>
        <begin position="28"/>
        <end position="85"/>
    </location>
</feature>
<keyword evidence="2" id="KW-0175">Coiled coil</keyword>
<dbReference type="InterPro" id="IPR039673">
    <property type="entry name" value="SATB1/SATB2"/>
</dbReference>
<dbReference type="GO" id="GO:0006338">
    <property type="term" value="P:chromatin remodeling"/>
    <property type="evidence" value="ECO:0007669"/>
    <property type="project" value="InterPro"/>
</dbReference>
<keyword evidence="1" id="KW-0371">Homeobox</keyword>
<feature type="non-terminal residue" evidence="5">
    <location>
        <position position="1"/>
    </location>
</feature>
<dbReference type="GO" id="GO:0000981">
    <property type="term" value="F:DNA-binding transcription factor activity, RNA polymerase II-specific"/>
    <property type="evidence" value="ECO:0007669"/>
    <property type="project" value="TreeGrafter"/>
</dbReference>
<evidence type="ECO:0000313" key="6">
    <source>
        <dbReference type="Proteomes" id="UP000749559"/>
    </source>
</evidence>